<dbReference type="Proteomes" id="UP000219994">
    <property type="component" value="Unassembled WGS sequence"/>
</dbReference>
<protein>
    <recommendedName>
        <fullName evidence="4">HAD family hydrolase</fullName>
    </recommendedName>
</protein>
<gene>
    <name evidence="2" type="ORF">B5766_07825</name>
</gene>
<dbReference type="NCBIfam" id="TIGR01460">
    <property type="entry name" value="HAD-SF-IIA"/>
    <property type="match status" value="1"/>
</dbReference>
<sequence length="284" mass="29713">MSPSGVPPYSGYAPTQQQQQSHENGVPPYSGYAFDLDGTIYLGEELIDGAGGVIETLRSNGARVVFVTNKPLETSAEYATKLSKLGIPTVPADVISAIDALVLYLTEHHPRGRILAVSEPVLVAELRRAGFEVTEDPTVTDVVVVSFDRTFDYGKLTRAYRAVGAGAVIVATNPDPYCPTPDGGLPDCAAMLAAIEACTGTQAEAIVGKPSIYMARAFLDRLGVPASKAVMVGDRLLTDVAMGLEAGMASILVMSGATTAQVLADSNVSPTYVLASVRGLIHSP</sequence>
<accession>A0A2A6FR11</accession>
<dbReference type="InterPro" id="IPR023214">
    <property type="entry name" value="HAD_sf"/>
</dbReference>
<feature type="region of interest" description="Disordered" evidence="1">
    <location>
        <begin position="1"/>
        <end position="28"/>
    </location>
</feature>
<evidence type="ECO:0000313" key="2">
    <source>
        <dbReference type="EMBL" id="PDQ35117.1"/>
    </source>
</evidence>
<dbReference type="AlphaFoldDB" id="A0A2A6FR11"/>
<dbReference type="Pfam" id="PF13344">
    <property type="entry name" value="Hydrolase_6"/>
    <property type="match status" value="1"/>
</dbReference>
<comment type="caution">
    <text evidence="2">The sequence shown here is derived from an EMBL/GenBank/DDBJ whole genome shotgun (WGS) entry which is preliminary data.</text>
</comment>
<name>A0A2A6FR11_9MICO</name>
<dbReference type="GO" id="GO:0005737">
    <property type="term" value="C:cytoplasm"/>
    <property type="evidence" value="ECO:0007669"/>
    <property type="project" value="TreeGrafter"/>
</dbReference>
<evidence type="ECO:0000313" key="3">
    <source>
        <dbReference type="Proteomes" id="UP000219994"/>
    </source>
</evidence>
<dbReference type="PANTHER" id="PTHR19288:SF46">
    <property type="entry name" value="HALOACID DEHALOGENASE-LIKE HYDROLASE DOMAIN-CONTAINING PROTEIN 2"/>
    <property type="match status" value="1"/>
</dbReference>
<dbReference type="InterPro" id="IPR036412">
    <property type="entry name" value="HAD-like_sf"/>
</dbReference>
<feature type="compositionally biased region" description="Polar residues" evidence="1">
    <location>
        <begin position="13"/>
        <end position="23"/>
    </location>
</feature>
<dbReference type="InterPro" id="IPR006357">
    <property type="entry name" value="HAD-SF_hydro_IIA"/>
</dbReference>
<dbReference type="PANTHER" id="PTHR19288">
    <property type="entry name" value="4-NITROPHENYLPHOSPHATASE-RELATED"/>
    <property type="match status" value="1"/>
</dbReference>
<proteinExistence type="predicted"/>
<dbReference type="Pfam" id="PF13242">
    <property type="entry name" value="Hydrolase_like"/>
    <property type="match status" value="1"/>
</dbReference>
<dbReference type="Gene3D" id="3.40.50.1000">
    <property type="entry name" value="HAD superfamily/HAD-like"/>
    <property type="match status" value="2"/>
</dbReference>
<dbReference type="SUPFAM" id="SSF56784">
    <property type="entry name" value="HAD-like"/>
    <property type="match status" value="1"/>
</dbReference>
<evidence type="ECO:0000256" key="1">
    <source>
        <dbReference type="SAM" id="MobiDB-lite"/>
    </source>
</evidence>
<dbReference type="EMBL" id="NAEP01000040">
    <property type="protein sequence ID" value="PDQ35117.1"/>
    <property type="molecule type" value="Genomic_DNA"/>
</dbReference>
<organism evidence="2 3">
    <name type="scientific">Candidatus Lumbricidiphila eiseniae</name>
    <dbReference type="NCBI Taxonomy" id="1969409"/>
    <lineage>
        <taxon>Bacteria</taxon>
        <taxon>Bacillati</taxon>
        <taxon>Actinomycetota</taxon>
        <taxon>Actinomycetes</taxon>
        <taxon>Micrococcales</taxon>
        <taxon>Microbacteriaceae</taxon>
        <taxon>Candidatus Lumbricidiphila</taxon>
    </lineage>
</organism>
<reference evidence="3" key="1">
    <citation type="submission" date="2017-03" db="EMBL/GenBank/DDBJ databases">
        <authorList>
            <person name="Lund M.B."/>
        </authorList>
    </citation>
    <scope>NUCLEOTIDE SEQUENCE [LARGE SCALE GENOMIC DNA]</scope>
</reference>
<evidence type="ECO:0008006" key="4">
    <source>
        <dbReference type="Google" id="ProtNLM"/>
    </source>
</evidence>
<dbReference type="GO" id="GO:0016791">
    <property type="term" value="F:phosphatase activity"/>
    <property type="evidence" value="ECO:0007669"/>
    <property type="project" value="TreeGrafter"/>
</dbReference>